<reference evidence="8 9" key="1">
    <citation type="submission" date="2020-04" db="EMBL/GenBank/DDBJ databases">
        <title>Marinobacter oceani sp. nov., isolated from marine solar saltern.</title>
        <authorList>
            <person name="Chen X.-Y."/>
        </authorList>
    </citation>
    <scope>NUCLEOTIDE SEQUENCE [LARGE SCALE GENOMIC DNA]</scope>
    <source>
        <strain evidence="8 9">W62</strain>
    </source>
</reference>
<keyword evidence="1 6" id="KW-0963">Cytoplasm</keyword>
<comment type="caution">
    <text evidence="6">Lacks conserved residue(s) required for the propagation of feature annotation.</text>
</comment>
<evidence type="ECO:0000256" key="5">
    <source>
        <dbReference type="ARBA" id="ARBA00023204"/>
    </source>
</evidence>
<keyword evidence="9" id="KW-1185">Reference proteome</keyword>
<dbReference type="SMART" id="SM00278">
    <property type="entry name" value="HhH1"/>
    <property type="match status" value="2"/>
</dbReference>
<gene>
    <name evidence="6 8" type="primary">ruvA</name>
    <name evidence="8" type="ORF">HIU99_09645</name>
</gene>
<dbReference type="EMBL" id="JABCKY010000002">
    <property type="protein sequence ID" value="NMT63861.1"/>
    <property type="molecule type" value="Genomic_DNA"/>
</dbReference>
<feature type="domain" description="Helix-hairpin-helix DNA-binding motif class 1" evidence="7">
    <location>
        <begin position="73"/>
        <end position="92"/>
    </location>
</feature>
<feature type="region of interest" description="Domain I" evidence="6">
    <location>
        <begin position="1"/>
        <end position="64"/>
    </location>
</feature>
<feature type="region of interest" description="Domain III" evidence="6">
    <location>
        <begin position="158"/>
        <end position="210"/>
    </location>
</feature>
<dbReference type="CDD" id="cd14332">
    <property type="entry name" value="UBA_RuvA_C"/>
    <property type="match status" value="1"/>
</dbReference>
<comment type="similarity">
    <text evidence="6">Belongs to the RuvA family.</text>
</comment>
<evidence type="ECO:0000259" key="7">
    <source>
        <dbReference type="SMART" id="SM00278"/>
    </source>
</evidence>
<dbReference type="AlphaFoldDB" id="A0A7Y0RCT7"/>
<comment type="domain">
    <text evidence="6">Has three domains with a flexible linker between the domains II and III and assumes an 'L' shape. Domain III is highly mobile and contacts RuvB.</text>
</comment>
<dbReference type="Gene3D" id="1.10.150.20">
    <property type="entry name" value="5' to 3' exonuclease, C-terminal subdomain"/>
    <property type="match status" value="1"/>
</dbReference>
<evidence type="ECO:0000256" key="4">
    <source>
        <dbReference type="ARBA" id="ARBA00023172"/>
    </source>
</evidence>
<dbReference type="RefSeq" id="WP_135955028.1">
    <property type="nucleotide sequence ID" value="NZ_JABCKY010000002.1"/>
</dbReference>
<dbReference type="InterPro" id="IPR003583">
    <property type="entry name" value="Hlx-hairpin-Hlx_DNA-bd_motif"/>
</dbReference>
<name>A0A7Y0RCT7_9GAMM</name>
<dbReference type="GO" id="GO:0009379">
    <property type="term" value="C:Holliday junction helicase complex"/>
    <property type="evidence" value="ECO:0007669"/>
    <property type="project" value="InterPro"/>
</dbReference>
<accession>A0A7Y0RCT7</accession>
<evidence type="ECO:0000313" key="9">
    <source>
        <dbReference type="Proteomes" id="UP000567186"/>
    </source>
</evidence>
<protein>
    <recommendedName>
        <fullName evidence="6">Holliday junction branch migration complex subunit RuvA</fullName>
    </recommendedName>
</protein>
<proteinExistence type="inferred from homology"/>
<dbReference type="Pfam" id="PF01330">
    <property type="entry name" value="RuvA_N"/>
    <property type="match status" value="1"/>
</dbReference>
<dbReference type="GO" id="GO:0006310">
    <property type="term" value="P:DNA recombination"/>
    <property type="evidence" value="ECO:0007669"/>
    <property type="project" value="UniProtKB-UniRule"/>
</dbReference>
<keyword evidence="5 6" id="KW-0234">DNA repair</keyword>
<dbReference type="GO" id="GO:0005524">
    <property type="term" value="F:ATP binding"/>
    <property type="evidence" value="ECO:0007669"/>
    <property type="project" value="InterPro"/>
</dbReference>
<dbReference type="OrthoDB" id="5293449at2"/>
<dbReference type="Gene3D" id="2.40.50.140">
    <property type="entry name" value="Nucleic acid-binding proteins"/>
    <property type="match status" value="1"/>
</dbReference>
<keyword evidence="3 6" id="KW-0238">DNA-binding</keyword>
<dbReference type="Proteomes" id="UP000567186">
    <property type="component" value="Unassembled WGS sequence"/>
</dbReference>
<dbReference type="InterPro" id="IPR012340">
    <property type="entry name" value="NA-bd_OB-fold"/>
</dbReference>
<comment type="subcellular location">
    <subcellularLocation>
        <location evidence="6">Cytoplasm</location>
    </subcellularLocation>
</comment>
<evidence type="ECO:0000256" key="1">
    <source>
        <dbReference type="ARBA" id="ARBA00022490"/>
    </source>
</evidence>
<keyword evidence="4 6" id="KW-0233">DNA recombination</keyword>
<dbReference type="SUPFAM" id="SSF50249">
    <property type="entry name" value="Nucleic acid-binding proteins"/>
    <property type="match status" value="1"/>
</dbReference>
<dbReference type="GO" id="GO:0006281">
    <property type="term" value="P:DNA repair"/>
    <property type="evidence" value="ECO:0007669"/>
    <property type="project" value="UniProtKB-UniRule"/>
</dbReference>
<dbReference type="InterPro" id="IPR000085">
    <property type="entry name" value="RuvA"/>
</dbReference>
<evidence type="ECO:0000256" key="3">
    <source>
        <dbReference type="ARBA" id="ARBA00023125"/>
    </source>
</evidence>
<dbReference type="SUPFAM" id="SSF47781">
    <property type="entry name" value="RuvA domain 2-like"/>
    <property type="match status" value="1"/>
</dbReference>
<dbReference type="InterPro" id="IPR036267">
    <property type="entry name" value="RuvA_C_sf"/>
</dbReference>
<evidence type="ECO:0000256" key="6">
    <source>
        <dbReference type="HAMAP-Rule" id="MF_00031"/>
    </source>
</evidence>
<dbReference type="InterPro" id="IPR011114">
    <property type="entry name" value="RuvA_C"/>
</dbReference>
<evidence type="ECO:0000313" key="8">
    <source>
        <dbReference type="EMBL" id="NMT63861.1"/>
    </source>
</evidence>
<dbReference type="GO" id="GO:0048476">
    <property type="term" value="C:Holliday junction resolvase complex"/>
    <property type="evidence" value="ECO:0007669"/>
    <property type="project" value="UniProtKB-UniRule"/>
</dbReference>
<dbReference type="Gene3D" id="1.10.8.10">
    <property type="entry name" value="DNA helicase RuvA subunit, C-terminal domain"/>
    <property type="match status" value="1"/>
</dbReference>
<dbReference type="HAMAP" id="MF_00031">
    <property type="entry name" value="DNA_HJ_migration_RuvA"/>
    <property type="match status" value="1"/>
</dbReference>
<evidence type="ECO:0000256" key="2">
    <source>
        <dbReference type="ARBA" id="ARBA00022763"/>
    </source>
</evidence>
<dbReference type="GO" id="GO:0005737">
    <property type="term" value="C:cytoplasm"/>
    <property type="evidence" value="ECO:0007669"/>
    <property type="project" value="UniProtKB-SubCell"/>
</dbReference>
<dbReference type="NCBIfam" id="TIGR00084">
    <property type="entry name" value="ruvA"/>
    <property type="match status" value="1"/>
</dbReference>
<feature type="domain" description="Helix-hairpin-helix DNA-binding motif class 1" evidence="7">
    <location>
        <begin position="108"/>
        <end position="127"/>
    </location>
</feature>
<dbReference type="GO" id="GO:0009378">
    <property type="term" value="F:four-way junction helicase activity"/>
    <property type="evidence" value="ECO:0007669"/>
    <property type="project" value="InterPro"/>
</dbReference>
<dbReference type="InterPro" id="IPR010994">
    <property type="entry name" value="RuvA_2-like"/>
</dbReference>
<organism evidence="8 9">
    <name type="scientific">Marinobacter orientalis</name>
    <dbReference type="NCBI Taxonomy" id="1928859"/>
    <lineage>
        <taxon>Bacteria</taxon>
        <taxon>Pseudomonadati</taxon>
        <taxon>Pseudomonadota</taxon>
        <taxon>Gammaproteobacteria</taxon>
        <taxon>Pseudomonadales</taxon>
        <taxon>Marinobacteraceae</taxon>
        <taxon>Marinobacter</taxon>
    </lineage>
</organism>
<dbReference type="SUPFAM" id="SSF46929">
    <property type="entry name" value="DNA helicase RuvA subunit, C-terminal domain"/>
    <property type="match status" value="1"/>
</dbReference>
<sequence length="210" mass="22497">MIGRIRGILIEKSPAQALVECAGLGYEVDIPYTTFFNLPETGDELVLHTHFVVREDAQSLYGFSSRLDRDLFRLLIRVNGVGPKLAAGILSGLDARQFIRCVEARDANALVKLPGVGKKTAERLLIEMTDRIGQLEGQFTPGSPNATVSAGTPGAGTAMVHHPAEEAEAALIALGYKPQEASKAISKVAEDGMSSQELIRLALRSMIPAS</sequence>
<dbReference type="GO" id="GO:0000400">
    <property type="term" value="F:four-way junction DNA binding"/>
    <property type="evidence" value="ECO:0007669"/>
    <property type="project" value="UniProtKB-UniRule"/>
</dbReference>
<dbReference type="Pfam" id="PF14520">
    <property type="entry name" value="HHH_5"/>
    <property type="match status" value="1"/>
</dbReference>
<dbReference type="Pfam" id="PF07499">
    <property type="entry name" value="RuvA_C"/>
    <property type="match status" value="1"/>
</dbReference>
<comment type="function">
    <text evidence="6">The RuvA-RuvB-RuvC complex processes Holliday junction (HJ) DNA during genetic recombination and DNA repair, while the RuvA-RuvB complex plays an important role in the rescue of blocked DNA replication forks via replication fork reversal (RFR). RuvA specifically binds to HJ cruciform DNA, conferring on it an open structure. The RuvB hexamer acts as an ATP-dependent pump, pulling dsDNA into and through the RuvAB complex. HJ branch migration allows RuvC to scan DNA until it finds its consensus sequence, where it cleaves and resolves the cruciform DNA.</text>
</comment>
<comment type="subunit">
    <text evidence="6">Homotetramer. Forms an RuvA(8)-RuvB(12)-Holliday junction (HJ) complex. HJ DNA is sandwiched between 2 RuvA tetramers; dsDNA enters through RuvA and exits via RuvB. An RuvB hexamer assembles on each DNA strand where it exits the tetramer. Each RuvB hexamer is contacted by two RuvA subunits (via domain III) on 2 adjacent RuvB subunits; this complex drives branch migration. In the full resolvosome a probable DNA-RuvA(4)-RuvB(12)-RuvC(2) complex forms which resolves the HJ.</text>
</comment>
<keyword evidence="2 6" id="KW-0227">DNA damage</keyword>
<comment type="caution">
    <text evidence="8">The sequence shown here is derived from an EMBL/GenBank/DDBJ whole genome shotgun (WGS) entry which is preliminary data.</text>
</comment>
<dbReference type="InterPro" id="IPR013849">
    <property type="entry name" value="DNA_helicase_Holl-junc_RuvA_I"/>
</dbReference>